<dbReference type="PROSITE" id="PS51257">
    <property type="entry name" value="PROKAR_LIPOPROTEIN"/>
    <property type="match status" value="1"/>
</dbReference>
<evidence type="ECO:0000313" key="1">
    <source>
        <dbReference type="EMBL" id="HEA87382.1"/>
    </source>
</evidence>
<dbReference type="AlphaFoldDB" id="A0A7C1RYW0"/>
<name>A0A7C1RYW0_UNCW3</name>
<protein>
    <submittedName>
        <fullName evidence="1">Uncharacterized protein</fullName>
    </submittedName>
</protein>
<comment type="caution">
    <text evidence="1">The sequence shown here is derived from an EMBL/GenBank/DDBJ whole genome shotgun (WGS) entry which is preliminary data.</text>
</comment>
<dbReference type="EMBL" id="DSLG01000006">
    <property type="protein sequence ID" value="HEA87382.1"/>
    <property type="molecule type" value="Genomic_DNA"/>
</dbReference>
<gene>
    <name evidence="1" type="ORF">ENP94_05135</name>
</gene>
<proteinExistence type="predicted"/>
<sequence length="156" mass="17818">MQAKHFIFLPLMVNLMLFTAGCPKKKPAVLPDSSATQPAFKFQSVLGEIYQGDVAGVDLTGLPKKLHYPGAKPVARYGKYERPRWGCSYNFETPDKAEKVLKYFQELLKEWEIVQRFEKETYTMLVFRAPGDKEVVELTVTPKEDKTVIVIGHTYN</sequence>
<accession>A0A7C1RYW0</accession>
<reference evidence="1" key="1">
    <citation type="journal article" date="2020" name="mSystems">
        <title>Genome- and Community-Level Interaction Insights into Carbon Utilization and Element Cycling Functions of Hydrothermarchaeota in Hydrothermal Sediment.</title>
        <authorList>
            <person name="Zhou Z."/>
            <person name="Liu Y."/>
            <person name="Xu W."/>
            <person name="Pan J."/>
            <person name="Luo Z.H."/>
            <person name="Li M."/>
        </authorList>
    </citation>
    <scope>NUCLEOTIDE SEQUENCE [LARGE SCALE GENOMIC DNA]</scope>
    <source>
        <strain evidence="1">SpSt-265</strain>
    </source>
</reference>
<organism evidence="1">
    <name type="scientific">candidate division WOR-3 bacterium</name>
    <dbReference type="NCBI Taxonomy" id="2052148"/>
    <lineage>
        <taxon>Bacteria</taxon>
        <taxon>Bacteria division WOR-3</taxon>
    </lineage>
</organism>